<proteinExistence type="predicted"/>
<feature type="region of interest" description="Disordered" evidence="1">
    <location>
        <begin position="40"/>
        <end position="75"/>
    </location>
</feature>
<name>B3T9U8_9ZZZZ</name>
<sequence length="281" mass="29700">MSTVTKVRSHRGEPWPKVSPWVTLVVPIIAPIHRGAHSPSTIPLTPFLPGRGKRREKRGTPPLPSAEGQSLSVLPKAPSRGRVLRSWWACRTPTGNALPPAYFADGLQPLLSDGVGRLHRGGVPLLGGADDLKRRVVDMGSLLPSGLRVVGPVDLVVEVDDPTGVDHVVRRVQDAPLGQQLCVAVLGQLVVGGPAHHPALELRYGLGVQHPTQSTGGEDVALRGEDLVRLHDPHCLAQGLGLLELVGPNVGDDEPGTGIQEVFAQGRGHVAVALNGHRTAL</sequence>
<dbReference type="AlphaFoldDB" id="B3T9U8"/>
<reference evidence="2" key="1">
    <citation type="journal article" date="2008" name="ISME J.">
        <title>Genomic patterns of recombination, clonal divergence and environment in marine microbial populations.</title>
        <authorList>
            <person name="Konstantinidis K.T."/>
            <person name="Delong E.F."/>
        </authorList>
    </citation>
    <scope>NUCLEOTIDE SEQUENCE</scope>
</reference>
<gene>
    <name evidence="2" type="ORF">ALOHA_HF4000APKG7H23ctg3g22</name>
</gene>
<organism evidence="2">
    <name type="scientific">uncultured marine microorganism HF4000_APKG7H23</name>
    <dbReference type="NCBI Taxonomy" id="455551"/>
    <lineage>
        <taxon>unclassified sequences</taxon>
        <taxon>environmental samples</taxon>
    </lineage>
</organism>
<evidence type="ECO:0000313" key="2">
    <source>
        <dbReference type="EMBL" id="ABZ09357.1"/>
    </source>
</evidence>
<protein>
    <submittedName>
        <fullName evidence="2">Uncharacterized protein</fullName>
    </submittedName>
</protein>
<evidence type="ECO:0000256" key="1">
    <source>
        <dbReference type="SAM" id="MobiDB-lite"/>
    </source>
</evidence>
<dbReference type="EMBL" id="EU016649">
    <property type="protein sequence ID" value="ABZ09357.1"/>
    <property type="molecule type" value="Genomic_DNA"/>
</dbReference>
<accession>B3T9U8</accession>